<keyword evidence="4 7" id="KW-0812">Transmembrane</keyword>
<keyword evidence="6 7" id="KW-0472">Membrane</keyword>
<feature type="domain" description="Bacterial sugar transferase" evidence="8">
    <location>
        <begin position="318"/>
        <end position="505"/>
    </location>
</feature>
<feature type="transmembrane region" description="Helical" evidence="7">
    <location>
        <begin position="114"/>
        <end position="134"/>
    </location>
</feature>
<evidence type="ECO:0000256" key="7">
    <source>
        <dbReference type="SAM" id="Phobius"/>
    </source>
</evidence>
<evidence type="ECO:0000259" key="8">
    <source>
        <dbReference type="Pfam" id="PF02397"/>
    </source>
</evidence>
<dbReference type="NCBIfam" id="TIGR03025">
    <property type="entry name" value="EPS_sugtrans"/>
    <property type="match status" value="1"/>
</dbReference>
<evidence type="ECO:0000313" key="10">
    <source>
        <dbReference type="Proteomes" id="UP000008366"/>
    </source>
</evidence>
<dbReference type="AlphaFoldDB" id="K6VCT1"/>
<dbReference type="STRING" id="1184609.KILIM_001_00300"/>
<dbReference type="RefSeq" id="WP_006590561.1">
    <property type="nucleotide sequence ID" value="NZ_BAHD01000001.1"/>
</dbReference>
<keyword evidence="10" id="KW-1185">Reference proteome</keyword>
<dbReference type="GO" id="GO:0016780">
    <property type="term" value="F:phosphotransferase activity, for other substituted phosphate groups"/>
    <property type="evidence" value="ECO:0007669"/>
    <property type="project" value="TreeGrafter"/>
</dbReference>
<dbReference type="EMBL" id="BAHD01000001">
    <property type="protein sequence ID" value="GAB94028.1"/>
    <property type="molecule type" value="Genomic_DNA"/>
</dbReference>
<keyword evidence="3 9" id="KW-0808">Transferase</keyword>
<dbReference type="PANTHER" id="PTHR30576:SF10">
    <property type="entry name" value="SLL5057 PROTEIN"/>
    <property type="match status" value="1"/>
</dbReference>
<evidence type="ECO:0000256" key="3">
    <source>
        <dbReference type="ARBA" id="ARBA00022679"/>
    </source>
</evidence>
<comment type="caution">
    <text evidence="9">The sequence shown here is derived from an EMBL/GenBank/DDBJ whole genome shotgun (WGS) entry which is preliminary data.</text>
</comment>
<dbReference type="InterPro" id="IPR003362">
    <property type="entry name" value="Bact_transf"/>
</dbReference>
<proteinExistence type="inferred from homology"/>
<feature type="transmembrane region" description="Helical" evidence="7">
    <location>
        <begin position="140"/>
        <end position="160"/>
    </location>
</feature>
<dbReference type="InterPro" id="IPR017475">
    <property type="entry name" value="EPS_sugar_tfrase"/>
</dbReference>
<name>K6VCT1_9MICO</name>
<evidence type="ECO:0000256" key="5">
    <source>
        <dbReference type="ARBA" id="ARBA00022989"/>
    </source>
</evidence>
<dbReference type="Pfam" id="PF02397">
    <property type="entry name" value="Bac_transf"/>
    <property type="match status" value="1"/>
</dbReference>
<keyword evidence="5 7" id="KW-1133">Transmembrane helix</keyword>
<comment type="similarity">
    <text evidence="2">Belongs to the bacterial sugar transferase family.</text>
</comment>
<sequence length="511" mass="55609">MAITTETEQCRSRLDSQAPKLHRARVVDDPAPNATGSRRARGWHVSYLQRVVPLDIIVAQLATIGGALTRTGEGEAVAYLAFAPVVVVAWLLLLTGSDAYGRRRVTIGSEQLRAVGRAAVLGVAVVAVLAYGTHFAVARSFLLVTVAVLVVGSVSARLGARAWLRRRRSQGRLAQRAVVVGRADSVAELIASLRDDAYQGLLPVAACASPVEGSDGPITGSMIGDSIDDVAVIGRPDNVLEAVTQCHAEVVVVAAHPDLSGPVLRRLTWALEERGIELLVSPGILDVAGPRLSIRPSTQLSLLHVERPARPRFHDLAKAAIDRVAAALLLLLIAPVLIAVTIAIRLDDGGPVLFRQRRVGVHGEHFSMYKFRTMVPDAEARLEALLQAQQFEGVLFKMDRDPRITRVGGFLRRYSIDELPQLLNVLFGQMSLVGPRPPLPREVDQYEPDALRRLRVRPGMTGLWQVSGRSDLTWEQSLRLDLHYVDNWSPLGDLHILCRTVSAVFRGSGAY</sequence>
<dbReference type="GO" id="GO:0016020">
    <property type="term" value="C:membrane"/>
    <property type="evidence" value="ECO:0007669"/>
    <property type="project" value="UniProtKB-SubCell"/>
</dbReference>
<dbReference type="eggNOG" id="COG2148">
    <property type="taxonomic scope" value="Bacteria"/>
</dbReference>
<dbReference type="Proteomes" id="UP000008366">
    <property type="component" value="Unassembled WGS sequence"/>
</dbReference>
<feature type="transmembrane region" description="Helical" evidence="7">
    <location>
        <begin position="47"/>
        <end position="70"/>
    </location>
</feature>
<dbReference type="PANTHER" id="PTHR30576">
    <property type="entry name" value="COLANIC BIOSYNTHESIS UDP-GLUCOSE LIPID CARRIER TRANSFERASE"/>
    <property type="match status" value="1"/>
</dbReference>
<evidence type="ECO:0000256" key="2">
    <source>
        <dbReference type="ARBA" id="ARBA00006464"/>
    </source>
</evidence>
<feature type="transmembrane region" description="Helical" evidence="7">
    <location>
        <begin position="76"/>
        <end position="94"/>
    </location>
</feature>
<evidence type="ECO:0000256" key="6">
    <source>
        <dbReference type="ARBA" id="ARBA00023136"/>
    </source>
</evidence>
<organism evidence="9 10">
    <name type="scientific">Kineosphaera limosa NBRC 100340</name>
    <dbReference type="NCBI Taxonomy" id="1184609"/>
    <lineage>
        <taxon>Bacteria</taxon>
        <taxon>Bacillati</taxon>
        <taxon>Actinomycetota</taxon>
        <taxon>Actinomycetes</taxon>
        <taxon>Micrococcales</taxon>
        <taxon>Dermatophilaceae</taxon>
        <taxon>Kineosphaera</taxon>
    </lineage>
</organism>
<reference evidence="9 10" key="1">
    <citation type="submission" date="2012-08" db="EMBL/GenBank/DDBJ databases">
        <title>Whole genome shotgun sequence of Kineosphaera limosa NBRC 100340.</title>
        <authorList>
            <person name="Yoshida I."/>
            <person name="Isaki S."/>
            <person name="Hosoyama A."/>
            <person name="Tsuchikane K."/>
            <person name="Katsumata H."/>
            <person name="Ando Y."/>
            <person name="Ohji S."/>
            <person name="Hamada M."/>
            <person name="Tamura T."/>
            <person name="Yamazoe A."/>
            <person name="Yamazaki S."/>
            <person name="Fujita N."/>
        </authorList>
    </citation>
    <scope>NUCLEOTIDE SEQUENCE [LARGE SCALE GENOMIC DNA]</scope>
    <source>
        <strain evidence="9 10">NBRC 100340</strain>
    </source>
</reference>
<dbReference type="OrthoDB" id="9808602at2"/>
<gene>
    <name evidence="9" type="ORF">KILIM_001_00300</name>
</gene>
<feature type="transmembrane region" description="Helical" evidence="7">
    <location>
        <begin position="324"/>
        <end position="346"/>
    </location>
</feature>
<evidence type="ECO:0000256" key="1">
    <source>
        <dbReference type="ARBA" id="ARBA00004141"/>
    </source>
</evidence>
<comment type="subcellular location">
    <subcellularLocation>
        <location evidence="1">Membrane</location>
        <topology evidence="1">Multi-pass membrane protein</topology>
    </subcellularLocation>
</comment>
<evidence type="ECO:0000313" key="9">
    <source>
        <dbReference type="EMBL" id="GAB94028.1"/>
    </source>
</evidence>
<accession>K6VCT1</accession>
<dbReference type="Pfam" id="PF13727">
    <property type="entry name" value="CoA_binding_3"/>
    <property type="match status" value="1"/>
</dbReference>
<evidence type="ECO:0000256" key="4">
    <source>
        <dbReference type="ARBA" id="ARBA00022692"/>
    </source>
</evidence>
<protein>
    <submittedName>
        <fullName evidence="9">Putative glycosyltransferase</fullName>
    </submittedName>
</protein>